<evidence type="ECO:0000256" key="1">
    <source>
        <dbReference type="ARBA" id="ARBA00023157"/>
    </source>
</evidence>
<dbReference type="Gene3D" id="3.10.100.10">
    <property type="entry name" value="Mannose-Binding Protein A, subunit A"/>
    <property type="match status" value="1"/>
</dbReference>
<dbReference type="InterPro" id="IPR018378">
    <property type="entry name" value="C-type_lectin_CS"/>
</dbReference>
<protein>
    <submittedName>
        <fullName evidence="4">Lactose-binding lectin l-2-like</fullName>
    </submittedName>
</protein>
<keyword evidence="2" id="KW-0732">Signal</keyword>
<dbReference type="InterPro" id="IPR016187">
    <property type="entry name" value="CTDL_fold"/>
</dbReference>
<reference evidence="4" key="1">
    <citation type="submission" date="2025-08" db="UniProtKB">
        <authorList>
            <consortium name="Ensembl"/>
        </authorList>
    </citation>
    <scope>IDENTIFICATION</scope>
</reference>
<sequence>MQLFLFLFALALGAVSPSDQDQTRLQRAGCPMFWYNFNGRCYKYISTPTTWADAELYCLSLRANLVSIHSLEEKNFVKLLIKNYDHSERWTWIGLSDIHKEGNWMWSDGCQAKYFFWASGQPDNANGEHCVHYNLGIDLKWNDLPCSHLAPSVCASRINCP</sequence>
<dbReference type="GeneID" id="109982403"/>
<dbReference type="InterPro" id="IPR002353">
    <property type="entry name" value="AntifreezeII"/>
</dbReference>
<dbReference type="SMART" id="SM00034">
    <property type="entry name" value="CLECT"/>
    <property type="match status" value="1"/>
</dbReference>
<dbReference type="SUPFAM" id="SSF56436">
    <property type="entry name" value="C-type lectin-like"/>
    <property type="match status" value="1"/>
</dbReference>
<accession>A0A3Q3GQ50</accession>
<evidence type="ECO:0000259" key="3">
    <source>
        <dbReference type="PROSITE" id="PS50041"/>
    </source>
</evidence>
<dbReference type="Proteomes" id="UP000261660">
    <property type="component" value="Unplaced"/>
</dbReference>
<dbReference type="OrthoDB" id="418245at2759"/>
<dbReference type="PANTHER" id="PTHR22803">
    <property type="entry name" value="MANNOSE, PHOSPHOLIPASE, LECTIN RECEPTOR RELATED"/>
    <property type="match status" value="1"/>
</dbReference>
<keyword evidence="5" id="KW-1185">Reference proteome</keyword>
<reference evidence="4" key="2">
    <citation type="submission" date="2025-09" db="UniProtKB">
        <authorList>
            <consortium name="Ensembl"/>
        </authorList>
    </citation>
    <scope>IDENTIFICATION</scope>
</reference>
<feature type="signal peptide" evidence="2">
    <location>
        <begin position="1"/>
        <end position="17"/>
    </location>
</feature>
<evidence type="ECO:0000313" key="4">
    <source>
        <dbReference type="Ensembl" id="ENSLBEP00000032608.1"/>
    </source>
</evidence>
<dbReference type="STRING" id="56723.ENSLBEP00000032608"/>
<organism evidence="4 5">
    <name type="scientific">Labrus bergylta</name>
    <name type="common">ballan wrasse</name>
    <dbReference type="NCBI Taxonomy" id="56723"/>
    <lineage>
        <taxon>Eukaryota</taxon>
        <taxon>Metazoa</taxon>
        <taxon>Chordata</taxon>
        <taxon>Craniata</taxon>
        <taxon>Vertebrata</taxon>
        <taxon>Euteleostomi</taxon>
        <taxon>Actinopterygii</taxon>
        <taxon>Neopterygii</taxon>
        <taxon>Teleostei</taxon>
        <taxon>Neoteleostei</taxon>
        <taxon>Acanthomorphata</taxon>
        <taxon>Eupercaria</taxon>
        <taxon>Labriformes</taxon>
        <taxon>Labridae</taxon>
        <taxon>Labrus</taxon>
    </lineage>
</organism>
<feature type="domain" description="C-type lectin" evidence="3">
    <location>
        <begin position="37"/>
        <end position="155"/>
    </location>
</feature>
<dbReference type="InterPro" id="IPR050111">
    <property type="entry name" value="C-type_lectin/snaclec_domain"/>
</dbReference>
<proteinExistence type="predicted"/>
<dbReference type="InParanoid" id="A0A3Q3GQ50"/>
<dbReference type="GeneTree" id="ENSGT00940000162818"/>
<dbReference type="Pfam" id="PF00059">
    <property type="entry name" value="Lectin_C"/>
    <property type="match status" value="1"/>
</dbReference>
<dbReference type="InterPro" id="IPR016186">
    <property type="entry name" value="C-type_lectin-like/link_sf"/>
</dbReference>
<name>A0A3Q3GQ50_9LABR</name>
<dbReference type="PROSITE" id="PS00615">
    <property type="entry name" value="C_TYPE_LECTIN_1"/>
    <property type="match status" value="1"/>
</dbReference>
<keyword evidence="1" id="KW-1015">Disulfide bond</keyword>
<dbReference type="AlphaFoldDB" id="A0A3Q3GQ50"/>
<evidence type="ECO:0000256" key="2">
    <source>
        <dbReference type="SAM" id="SignalP"/>
    </source>
</evidence>
<feature type="chain" id="PRO_5018633412" evidence="2">
    <location>
        <begin position="18"/>
        <end position="161"/>
    </location>
</feature>
<dbReference type="PRINTS" id="PR00356">
    <property type="entry name" value="ANTIFREEZEII"/>
</dbReference>
<dbReference type="PROSITE" id="PS50041">
    <property type="entry name" value="C_TYPE_LECTIN_2"/>
    <property type="match status" value="1"/>
</dbReference>
<dbReference type="Ensembl" id="ENSLBET00000034067.1">
    <property type="protein sequence ID" value="ENSLBEP00000032608.1"/>
    <property type="gene ID" value="ENSLBEG00000024571.1"/>
</dbReference>
<dbReference type="InterPro" id="IPR001304">
    <property type="entry name" value="C-type_lectin-like"/>
</dbReference>
<dbReference type="RefSeq" id="XP_020487246.1">
    <property type="nucleotide sequence ID" value="XM_020631590.3"/>
</dbReference>
<evidence type="ECO:0000313" key="5">
    <source>
        <dbReference type="Proteomes" id="UP000261660"/>
    </source>
</evidence>